<dbReference type="Gene3D" id="3.60.10.10">
    <property type="entry name" value="Endonuclease/exonuclease/phosphatase"/>
    <property type="match status" value="1"/>
</dbReference>
<name>A0A3S1BNY3_ELYCH</name>
<organism evidence="1 2">
    <name type="scientific">Elysia chlorotica</name>
    <name type="common">Eastern emerald elysia</name>
    <name type="synonym">Sea slug</name>
    <dbReference type="NCBI Taxonomy" id="188477"/>
    <lineage>
        <taxon>Eukaryota</taxon>
        <taxon>Metazoa</taxon>
        <taxon>Spiralia</taxon>
        <taxon>Lophotrochozoa</taxon>
        <taxon>Mollusca</taxon>
        <taxon>Gastropoda</taxon>
        <taxon>Heterobranchia</taxon>
        <taxon>Euthyneura</taxon>
        <taxon>Panpulmonata</taxon>
        <taxon>Sacoglossa</taxon>
        <taxon>Placobranchoidea</taxon>
        <taxon>Plakobranchidae</taxon>
        <taxon>Elysia</taxon>
    </lineage>
</organism>
<dbReference type="EMBL" id="RQTK01000176">
    <property type="protein sequence ID" value="RUS85281.1"/>
    <property type="molecule type" value="Genomic_DNA"/>
</dbReference>
<evidence type="ECO:0008006" key="3">
    <source>
        <dbReference type="Google" id="ProtNLM"/>
    </source>
</evidence>
<reference evidence="1 2" key="1">
    <citation type="submission" date="2019-01" db="EMBL/GenBank/DDBJ databases">
        <title>A draft genome assembly of the solar-powered sea slug Elysia chlorotica.</title>
        <authorList>
            <person name="Cai H."/>
            <person name="Li Q."/>
            <person name="Fang X."/>
            <person name="Li J."/>
            <person name="Curtis N.E."/>
            <person name="Altenburger A."/>
            <person name="Shibata T."/>
            <person name="Feng M."/>
            <person name="Maeda T."/>
            <person name="Schwartz J.A."/>
            <person name="Shigenobu S."/>
            <person name="Lundholm N."/>
            <person name="Nishiyama T."/>
            <person name="Yang H."/>
            <person name="Hasebe M."/>
            <person name="Li S."/>
            <person name="Pierce S.K."/>
            <person name="Wang J."/>
        </authorList>
    </citation>
    <scope>NUCLEOTIDE SEQUENCE [LARGE SCALE GENOMIC DNA]</scope>
    <source>
        <strain evidence="1">EC2010</strain>
        <tissue evidence="1">Whole organism of an adult</tissue>
    </source>
</reference>
<dbReference type="InterPro" id="IPR036691">
    <property type="entry name" value="Endo/exonu/phosph_ase_sf"/>
</dbReference>
<proteinExistence type="predicted"/>
<dbReference type="Proteomes" id="UP000271974">
    <property type="component" value="Unassembled WGS sequence"/>
</dbReference>
<sequence length="185" mass="19195">MLWRVVVEGAGHVVESAGYVVEGAGHVVESAGYVVDGAGPVVESAGYVVEGAGPVVESAGYVVEGAGHVVESAGYVVEGAGHVVESAGYVVDGAGHVVEGASLLLEIKGGRRVTIIQCYAPTNVAEIEEKVSFYEHTQTVIEKVPKRDMRILLGDLNANVGTDNTNMEHIMGICGTGNQNKNGEF</sequence>
<dbReference type="STRING" id="188477.A0A3S1BNY3"/>
<evidence type="ECO:0000313" key="1">
    <source>
        <dbReference type="EMBL" id="RUS85281.1"/>
    </source>
</evidence>
<dbReference type="OrthoDB" id="6242194at2759"/>
<dbReference type="AlphaFoldDB" id="A0A3S1BNY3"/>
<dbReference type="SUPFAM" id="SSF56219">
    <property type="entry name" value="DNase I-like"/>
    <property type="match status" value="1"/>
</dbReference>
<protein>
    <recommendedName>
        <fullName evidence="3">Endonuclease/exonuclease/phosphatase domain-containing protein</fullName>
    </recommendedName>
</protein>
<evidence type="ECO:0000313" key="2">
    <source>
        <dbReference type="Proteomes" id="UP000271974"/>
    </source>
</evidence>
<comment type="caution">
    <text evidence="1">The sequence shown here is derived from an EMBL/GenBank/DDBJ whole genome shotgun (WGS) entry which is preliminary data.</text>
</comment>
<gene>
    <name evidence="1" type="ORF">EGW08_006982</name>
</gene>
<accession>A0A3S1BNY3</accession>
<keyword evidence="2" id="KW-1185">Reference proteome</keyword>